<dbReference type="SUPFAM" id="SSF51197">
    <property type="entry name" value="Clavaminate synthase-like"/>
    <property type="match status" value="1"/>
</dbReference>
<dbReference type="PANTHER" id="PTHR12461">
    <property type="entry name" value="HYPOXIA-INDUCIBLE FACTOR 1 ALPHA INHIBITOR-RELATED"/>
    <property type="match status" value="1"/>
</dbReference>
<proteinExistence type="predicted"/>
<comment type="caution">
    <text evidence="2">The sequence shown here is derived from an EMBL/GenBank/DDBJ whole genome shotgun (WGS) entry which is preliminary data.</text>
</comment>
<dbReference type="InterPro" id="IPR041667">
    <property type="entry name" value="Cupin_8"/>
</dbReference>
<evidence type="ECO:0000313" key="2">
    <source>
        <dbReference type="EMBL" id="MBB5717198.1"/>
    </source>
</evidence>
<dbReference type="AlphaFoldDB" id="A0A840YU89"/>
<dbReference type="InterPro" id="IPR014710">
    <property type="entry name" value="RmlC-like_jellyroll"/>
</dbReference>
<dbReference type="RefSeq" id="WP_184000997.1">
    <property type="nucleotide sequence ID" value="NZ_BAABIF010000004.1"/>
</dbReference>
<dbReference type="PROSITE" id="PS51184">
    <property type="entry name" value="JMJC"/>
    <property type="match status" value="1"/>
</dbReference>
<organism evidence="2 3">
    <name type="scientific">Stakelama sediminis</name>
    <dbReference type="NCBI Taxonomy" id="463200"/>
    <lineage>
        <taxon>Bacteria</taxon>
        <taxon>Pseudomonadati</taxon>
        <taxon>Pseudomonadota</taxon>
        <taxon>Alphaproteobacteria</taxon>
        <taxon>Sphingomonadales</taxon>
        <taxon>Sphingomonadaceae</taxon>
        <taxon>Stakelama</taxon>
    </lineage>
</organism>
<evidence type="ECO:0000259" key="1">
    <source>
        <dbReference type="PROSITE" id="PS51184"/>
    </source>
</evidence>
<accession>A0A840YU89</accession>
<dbReference type="EMBL" id="JACIJI010000001">
    <property type="protein sequence ID" value="MBB5717198.1"/>
    <property type="molecule type" value="Genomic_DNA"/>
</dbReference>
<protein>
    <recommendedName>
        <fullName evidence="1">JmjC domain-containing protein</fullName>
    </recommendedName>
</protein>
<keyword evidence="3" id="KW-1185">Reference proteome</keyword>
<dbReference type="PANTHER" id="PTHR12461:SF105">
    <property type="entry name" value="HYPOXIA-INDUCIBLE FACTOR 1-ALPHA INHIBITOR"/>
    <property type="match status" value="1"/>
</dbReference>
<name>A0A840YU89_9SPHN</name>
<dbReference type="Pfam" id="PF13621">
    <property type="entry name" value="Cupin_8"/>
    <property type="match status" value="1"/>
</dbReference>
<evidence type="ECO:0000313" key="3">
    <source>
        <dbReference type="Proteomes" id="UP000554342"/>
    </source>
</evidence>
<dbReference type="Proteomes" id="UP000554342">
    <property type="component" value="Unassembled WGS sequence"/>
</dbReference>
<dbReference type="SMART" id="SM00558">
    <property type="entry name" value="JmjC"/>
    <property type="match status" value="1"/>
</dbReference>
<sequence>MTDISSLQAVQEISGDTAGEELRASIENYRPLVLRKLVPDWPLVRAAGQGEAAVQRLLAPLDTGMPVDTMVAKLGTRKRFFYSDDMRGFNYTIEKLPLRAVLNRIAATAADADMPALYAGAAPVERHAPEFAAAHRLPLDTPGAVPRLWVGSASQVSTHYDLSENIAVVGAGRRRFLLFPPEATPDLYVGPLNFTPAGQPVSMVDPLHPDPDRYPRFATAMEKALIAELEPGDAIYIPTLWWHHVEALSPFNVLVNYWYNDPVRGGAFITFIHALQTLRDLPAPQRAAWAGWFDHFVFADDADRAADHLPPHARGIQGAASPQRDEAIRSFVLRALSQP</sequence>
<reference evidence="2 3" key="1">
    <citation type="submission" date="2020-08" db="EMBL/GenBank/DDBJ databases">
        <title>Genomic Encyclopedia of Type Strains, Phase IV (KMG-IV): sequencing the most valuable type-strain genomes for metagenomic binning, comparative biology and taxonomic classification.</title>
        <authorList>
            <person name="Goeker M."/>
        </authorList>
    </citation>
    <scope>NUCLEOTIDE SEQUENCE [LARGE SCALE GENOMIC DNA]</scope>
    <source>
        <strain evidence="2 3">DSM 27203</strain>
    </source>
</reference>
<gene>
    <name evidence="2" type="ORF">FHR23_000105</name>
</gene>
<feature type="domain" description="JmjC" evidence="1">
    <location>
        <begin position="126"/>
        <end position="274"/>
    </location>
</feature>
<dbReference type="Gene3D" id="2.60.120.10">
    <property type="entry name" value="Jelly Rolls"/>
    <property type="match status" value="1"/>
</dbReference>
<dbReference type="InterPro" id="IPR003347">
    <property type="entry name" value="JmjC_dom"/>
</dbReference>